<keyword evidence="2" id="KW-0808">Transferase</keyword>
<dbReference type="Gene3D" id="3.40.50.300">
    <property type="entry name" value="P-loop containing nucleotide triphosphate hydrolases"/>
    <property type="match status" value="1"/>
</dbReference>
<organism evidence="2 3">
    <name type="scientific">Neobacillus bataviensis</name>
    <dbReference type="NCBI Taxonomy" id="220685"/>
    <lineage>
        <taxon>Bacteria</taxon>
        <taxon>Bacillati</taxon>
        <taxon>Bacillota</taxon>
        <taxon>Bacilli</taxon>
        <taxon>Bacillales</taxon>
        <taxon>Bacillaceae</taxon>
        <taxon>Neobacillus</taxon>
    </lineage>
</organism>
<dbReference type="InterPro" id="IPR027417">
    <property type="entry name" value="P-loop_NTPase"/>
</dbReference>
<dbReference type="Proteomes" id="UP000319671">
    <property type="component" value="Unassembled WGS sequence"/>
</dbReference>
<name>A0A561DNP7_9BACI</name>
<dbReference type="SUPFAM" id="SSF52540">
    <property type="entry name" value="P-loop containing nucleoside triphosphate hydrolases"/>
    <property type="match status" value="1"/>
</dbReference>
<protein>
    <submittedName>
        <fullName evidence="2">Uridine kinase</fullName>
    </submittedName>
</protein>
<proteinExistence type="predicted"/>
<keyword evidence="2" id="KW-0418">Kinase</keyword>
<dbReference type="Pfam" id="PF00485">
    <property type="entry name" value="PRK"/>
    <property type="match status" value="1"/>
</dbReference>
<dbReference type="InterPro" id="IPR006083">
    <property type="entry name" value="PRK/URK"/>
</dbReference>
<dbReference type="GO" id="GO:0005524">
    <property type="term" value="F:ATP binding"/>
    <property type="evidence" value="ECO:0007669"/>
    <property type="project" value="InterPro"/>
</dbReference>
<dbReference type="EMBL" id="VIVN01000003">
    <property type="protein sequence ID" value="TWE04987.1"/>
    <property type="molecule type" value="Genomic_DNA"/>
</dbReference>
<gene>
    <name evidence="2" type="ORF">FB550_103162</name>
</gene>
<sequence>MEFKVKKGEFPSFKQWINSVPDLPRKQSTLLIAIDGCGGSGKSTLAKCISDKWPGVTIVHMDDFYFPSEQIIQRPPLQKPIGADVDWLRVLKQVIEPISQDRTARYQRYDWDSDKLAEWHDVPIGNIVIIEGVYSSRYELADYYDFTIWVDCPRETRLARGLERDGESALDIWENNWMIAEDLYVKEHRPQGRADLVVE</sequence>
<dbReference type="AlphaFoldDB" id="A0A561DNP7"/>
<dbReference type="PRINTS" id="PR00988">
    <property type="entry name" value="URIDINKINASE"/>
</dbReference>
<reference evidence="2 3" key="1">
    <citation type="submission" date="2019-06" db="EMBL/GenBank/DDBJ databases">
        <title>Sorghum-associated microbial communities from plants grown in Nebraska, USA.</title>
        <authorList>
            <person name="Schachtman D."/>
        </authorList>
    </citation>
    <scope>NUCLEOTIDE SEQUENCE [LARGE SCALE GENOMIC DNA]</scope>
    <source>
        <strain evidence="2 3">2482</strain>
    </source>
</reference>
<dbReference type="PANTHER" id="PTHR10285">
    <property type="entry name" value="URIDINE KINASE"/>
    <property type="match status" value="1"/>
</dbReference>
<evidence type="ECO:0000313" key="3">
    <source>
        <dbReference type="Proteomes" id="UP000319671"/>
    </source>
</evidence>
<evidence type="ECO:0000259" key="1">
    <source>
        <dbReference type="Pfam" id="PF00485"/>
    </source>
</evidence>
<feature type="domain" description="Phosphoribulokinase/uridine kinase" evidence="1">
    <location>
        <begin position="90"/>
        <end position="166"/>
    </location>
</feature>
<accession>A0A561DNP7</accession>
<dbReference type="GO" id="GO:0016301">
    <property type="term" value="F:kinase activity"/>
    <property type="evidence" value="ECO:0007669"/>
    <property type="project" value="UniProtKB-KW"/>
</dbReference>
<keyword evidence="3" id="KW-1185">Reference proteome</keyword>
<evidence type="ECO:0000313" key="2">
    <source>
        <dbReference type="EMBL" id="TWE04987.1"/>
    </source>
</evidence>
<comment type="caution">
    <text evidence="2">The sequence shown here is derived from an EMBL/GenBank/DDBJ whole genome shotgun (WGS) entry which is preliminary data.</text>
</comment>